<dbReference type="AlphaFoldDB" id="A0A915D9T2"/>
<accession>A0A915D9T2</accession>
<evidence type="ECO:0000256" key="1">
    <source>
        <dbReference type="SAM" id="Phobius"/>
    </source>
</evidence>
<evidence type="ECO:0000256" key="2">
    <source>
        <dbReference type="SAM" id="SignalP"/>
    </source>
</evidence>
<name>A0A915D9T2_9BILA</name>
<protein>
    <submittedName>
        <fullName evidence="4">Transmembrane protein</fullName>
    </submittedName>
</protein>
<evidence type="ECO:0000313" key="4">
    <source>
        <dbReference type="WBParaSite" id="jg17355"/>
    </source>
</evidence>
<evidence type="ECO:0000313" key="3">
    <source>
        <dbReference type="Proteomes" id="UP000887574"/>
    </source>
</evidence>
<organism evidence="3 4">
    <name type="scientific">Ditylenchus dipsaci</name>
    <dbReference type="NCBI Taxonomy" id="166011"/>
    <lineage>
        <taxon>Eukaryota</taxon>
        <taxon>Metazoa</taxon>
        <taxon>Ecdysozoa</taxon>
        <taxon>Nematoda</taxon>
        <taxon>Chromadorea</taxon>
        <taxon>Rhabditida</taxon>
        <taxon>Tylenchina</taxon>
        <taxon>Tylenchomorpha</taxon>
        <taxon>Sphaerularioidea</taxon>
        <taxon>Anguinidae</taxon>
        <taxon>Anguininae</taxon>
        <taxon>Ditylenchus</taxon>
    </lineage>
</organism>
<reference evidence="4" key="1">
    <citation type="submission" date="2022-11" db="UniProtKB">
        <authorList>
            <consortium name="WormBaseParasite"/>
        </authorList>
    </citation>
    <scope>IDENTIFICATION</scope>
</reference>
<keyword evidence="1" id="KW-1133">Transmembrane helix</keyword>
<keyword evidence="1" id="KW-0812">Transmembrane</keyword>
<proteinExistence type="predicted"/>
<dbReference type="WBParaSite" id="jg17355">
    <property type="protein sequence ID" value="jg17355"/>
    <property type="gene ID" value="jg17355"/>
</dbReference>
<keyword evidence="1" id="KW-0472">Membrane</keyword>
<keyword evidence="2" id="KW-0732">Signal</keyword>
<keyword evidence="3" id="KW-1185">Reference proteome</keyword>
<feature type="chain" id="PRO_5037780113" evidence="2">
    <location>
        <begin position="24"/>
        <end position="179"/>
    </location>
</feature>
<feature type="transmembrane region" description="Helical" evidence="1">
    <location>
        <begin position="139"/>
        <end position="161"/>
    </location>
</feature>
<feature type="signal peptide" evidence="2">
    <location>
        <begin position="1"/>
        <end position="23"/>
    </location>
</feature>
<sequence>MVQKSILSYLLILALTLQKLCNAVVVANEMGSNKIMMIVSSDQHVTDNNDTVAEMTEIGILFGSETSPIVLICRLLRILISTLLIPKSVEKNLTMTSFQLVLFFSRQKKSKELWRSRHCIPFLSRRSSLEKPELRPVDVAFRLGFVLFILLFCTFLMMSAFEEEELQSAKHSEWLPCAM</sequence>
<dbReference type="Proteomes" id="UP000887574">
    <property type="component" value="Unplaced"/>
</dbReference>